<dbReference type="eggNOG" id="COG0329">
    <property type="taxonomic scope" value="Bacteria"/>
</dbReference>
<dbReference type="Gene3D" id="3.20.20.70">
    <property type="entry name" value="Aldolase class I"/>
    <property type="match status" value="1"/>
</dbReference>
<reference evidence="6" key="1">
    <citation type="journal article" date="2015" name="PeerJ">
        <title>First genomic representation of candidate bacterial phylum KSB3 points to enhanced environmental sensing as a trigger of wastewater bulking.</title>
        <authorList>
            <person name="Sekiguchi Y."/>
            <person name="Ohashi A."/>
            <person name="Parks D.H."/>
            <person name="Yamauchi T."/>
            <person name="Tyson G.W."/>
            <person name="Hugenholtz P."/>
        </authorList>
    </citation>
    <scope>NUCLEOTIDE SEQUENCE [LARGE SCALE GENOMIC DNA]</scope>
</reference>
<keyword evidence="7" id="KW-1185">Reference proteome</keyword>
<dbReference type="InterPro" id="IPR002220">
    <property type="entry name" value="DapA-like"/>
</dbReference>
<dbReference type="PRINTS" id="PR00146">
    <property type="entry name" value="DHPICSNTHASE"/>
</dbReference>
<proteinExistence type="inferred from homology"/>
<dbReference type="InterPro" id="IPR013785">
    <property type="entry name" value="Aldolase_TIM"/>
</dbReference>
<feature type="binding site" evidence="5">
    <location>
        <position position="207"/>
    </location>
    <ligand>
        <name>pyruvate</name>
        <dbReference type="ChEBI" id="CHEBI:15361"/>
    </ligand>
</feature>
<evidence type="ECO:0000256" key="5">
    <source>
        <dbReference type="PIRSR" id="PIRSR001365-2"/>
    </source>
</evidence>
<evidence type="ECO:0000256" key="3">
    <source>
        <dbReference type="PIRNR" id="PIRNR001365"/>
    </source>
</evidence>
<organism evidence="6">
    <name type="scientific">Vecturithrix granuli</name>
    <dbReference type="NCBI Taxonomy" id="1499967"/>
    <lineage>
        <taxon>Bacteria</taxon>
        <taxon>Candidatus Moduliflexota</taxon>
        <taxon>Candidatus Vecturitrichia</taxon>
        <taxon>Candidatus Vecturitrichales</taxon>
        <taxon>Candidatus Vecturitrichaceae</taxon>
        <taxon>Candidatus Vecturithrix</taxon>
    </lineage>
</organism>
<feature type="active site" description="Schiff-base intermediate with substrate" evidence="4">
    <location>
        <position position="162"/>
    </location>
</feature>
<dbReference type="GO" id="GO:0005829">
    <property type="term" value="C:cytosol"/>
    <property type="evidence" value="ECO:0007669"/>
    <property type="project" value="TreeGrafter"/>
</dbReference>
<dbReference type="CDD" id="cd00408">
    <property type="entry name" value="DHDPS-like"/>
    <property type="match status" value="1"/>
</dbReference>
<feature type="active site" description="Proton donor/acceptor" evidence="4">
    <location>
        <position position="135"/>
    </location>
</feature>
<evidence type="ECO:0000256" key="4">
    <source>
        <dbReference type="PIRSR" id="PIRSR001365-1"/>
    </source>
</evidence>
<dbReference type="PANTHER" id="PTHR42849">
    <property type="entry name" value="N-ACETYLNEURAMINATE LYASE"/>
    <property type="match status" value="1"/>
</dbReference>
<dbReference type="GO" id="GO:0019262">
    <property type="term" value="P:N-acetylneuraminate catabolic process"/>
    <property type="evidence" value="ECO:0007669"/>
    <property type="project" value="TreeGrafter"/>
</dbReference>
<accession>A0A0S6WBH7</accession>
<keyword evidence="2" id="KW-0704">Schiff base</keyword>
<dbReference type="PIRSF" id="PIRSF001365">
    <property type="entry name" value="DHDPS"/>
    <property type="match status" value="1"/>
</dbReference>
<dbReference type="SUPFAM" id="SSF51569">
    <property type="entry name" value="Aldolase"/>
    <property type="match status" value="1"/>
</dbReference>
<name>A0A0S6WBH7_VECG1</name>
<dbReference type="Proteomes" id="UP000030661">
    <property type="component" value="Unassembled WGS sequence"/>
</dbReference>
<sequence length="312" mass="35111">MIQGSLVPNITIFDEHGSIDREKTGWHIRWMFEKGLDGLFLTGSYGAGPMMTTEERIGIFKLAKEAASEFSGKFLLPHVGCIDTKSTVELAKAADTIGVDAIGAVPPFYYKHEEKLIIQYYKEIIESVNTPVYAYNNPETSRFTFSFNTVLKLQELGLKGLKDSPLNVGFLSRVNYDAKVNKKDFQIIIGTSTGWLPFYYMGVRATIGGMNNWAPEIMTEMIKATFEGNMERAERAYLVMLDLSAKMHFTDSTIASHIALYARGFNAGFPRKPMMLPPFDDQKYKEIRGWLARGFETLGLEMETGNDSPIKD</sequence>
<dbReference type="EMBL" id="DF820463">
    <property type="protein sequence ID" value="GAK55270.1"/>
    <property type="molecule type" value="Genomic_DNA"/>
</dbReference>
<evidence type="ECO:0000313" key="7">
    <source>
        <dbReference type="Proteomes" id="UP000030661"/>
    </source>
</evidence>
<dbReference type="PANTHER" id="PTHR42849:SF1">
    <property type="entry name" value="N-ACETYLNEURAMINATE LYASE"/>
    <property type="match status" value="1"/>
</dbReference>
<dbReference type="GO" id="GO:0008747">
    <property type="term" value="F:N-acetylneuraminate lyase activity"/>
    <property type="evidence" value="ECO:0007669"/>
    <property type="project" value="TreeGrafter"/>
</dbReference>
<comment type="similarity">
    <text evidence="3">Belongs to the DapA family.</text>
</comment>
<dbReference type="AlphaFoldDB" id="A0A0S6WBH7"/>
<protein>
    <submittedName>
        <fullName evidence="6">Dihydrodipicolinate synthase</fullName>
    </submittedName>
</protein>
<dbReference type="Pfam" id="PF00701">
    <property type="entry name" value="DHDPS"/>
    <property type="match status" value="1"/>
</dbReference>
<dbReference type="PROSITE" id="PS00666">
    <property type="entry name" value="DHDPS_2"/>
    <property type="match status" value="1"/>
</dbReference>
<dbReference type="STRING" id="1499967.U27_02102"/>
<dbReference type="InterPro" id="IPR020625">
    <property type="entry name" value="Schiff_base-form_aldolases_AS"/>
</dbReference>
<dbReference type="HOGENOM" id="CLU_049343_6_0_0"/>
<dbReference type="SMART" id="SM01130">
    <property type="entry name" value="DHDPS"/>
    <property type="match status" value="1"/>
</dbReference>
<keyword evidence="1 3" id="KW-0456">Lyase</keyword>
<evidence type="ECO:0000256" key="1">
    <source>
        <dbReference type="ARBA" id="ARBA00023239"/>
    </source>
</evidence>
<evidence type="ECO:0000256" key="2">
    <source>
        <dbReference type="ARBA" id="ARBA00023270"/>
    </source>
</evidence>
<evidence type="ECO:0000313" key="6">
    <source>
        <dbReference type="EMBL" id="GAK55270.1"/>
    </source>
</evidence>
<gene>
    <name evidence="6" type="ORF">U27_02102</name>
</gene>